<reference evidence="1 2" key="1">
    <citation type="submission" date="2016-05" db="EMBL/GenBank/DDBJ databases">
        <title>Comparative analysis of secretome profiles of manganese(II)-oxidizing ascomycete fungi.</title>
        <authorList>
            <consortium name="DOE Joint Genome Institute"/>
            <person name="Zeiner C.A."/>
            <person name="Purvine S.O."/>
            <person name="Zink E.M."/>
            <person name="Wu S."/>
            <person name="Pasa-Tolic L."/>
            <person name="Chaput D.L."/>
            <person name="Haridas S."/>
            <person name="Grigoriev I.V."/>
            <person name="Santelli C.M."/>
            <person name="Hansel C.M."/>
        </authorList>
    </citation>
    <scope>NUCLEOTIDE SEQUENCE [LARGE SCALE GENOMIC DNA]</scope>
    <source>
        <strain evidence="1 2">AP3s5-JAC2a</strain>
    </source>
</reference>
<gene>
    <name evidence="1" type="ORF">CC84DRAFT_795003</name>
</gene>
<dbReference type="GeneID" id="28770921"/>
<name>A0A177CB12_9PLEO</name>
<dbReference type="OrthoDB" id="10402338at2759"/>
<dbReference type="InParanoid" id="A0A177CB12"/>
<evidence type="ECO:0000313" key="2">
    <source>
        <dbReference type="Proteomes" id="UP000077069"/>
    </source>
</evidence>
<protein>
    <submittedName>
        <fullName evidence="1">Uncharacterized protein</fullName>
    </submittedName>
</protein>
<keyword evidence="2" id="KW-1185">Reference proteome</keyword>
<dbReference type="Proteomes" id="UP000077069">
    <property type="component" value="Unassembled WGS sequence"/>
</dbReference>
<sequence>MKVMVKAYHLALSRLAILYFLFLNTSSYTHSDHGPYCDWQGYWKLVLGAV</sequence>
<dbReference type="AlphaFoldDB" id="A0A177CB12"/>
<organism evidence="1 2">
    <name type="scientific">Paraphaeosphaeria sporulosa</name>
    <dbReference type="NCBI Taxonomy" id="1460663"/>
    <lineage>
        <taxon>Eukaryota</taxon>
        <taxon>Fungi</taxon>
        <taxon>Dikarya</taxon>
        <taxon>Ascomycota</taxon>
        <taxon>Pezizomycotina</taxon>
        <taxon>Dothideomycetes</taxon>
        <taxon>Pleosporomycetidae</taxon>
        <taxon>Pleosporales</taxon>
        <taxon>Massarineae</taxon>
        <taxon>Didymosphaeriaceae</taxon>
        <taxon>Paraphaeosphaeria</taxon>
    </lineage>
</organism>
<proteinExistence type="predicted"/>
<accession>A0A177CB12</accession>
<dbReference type="RefSeq" id="XP_018034891.1">
    <property type="nucleotide sequence ID" value="XM_018187435.1"/>
</dbReference>
<evidence type="ECO:0000313" key="1">
    <source>
        <dbReference type="EMBL" id="OAG04526.1"/>
    </source>
</evidence>
<dbReference type="EMBL" id="KV441553">
    <property type="protein sequence ID" value="OAG04526.1"/>
    <property type="molecule type" value="Genomic_DNA"/>
</dbReference>